<keyword evidence="12 17" id="KW-0670">Pyruvate</keyword>
<keyword evidence="8 14" id="KW-0418">Kinase</keyword>
<keyword evidence="9" id="KW-0067">ATP-binding</keyword>
<dbReference type="Proteomes" id="UP001596111">
    <property type="component" value="Unassembled WGS sequence"/>
</dbReference>
<keyword evidence="6" id="KW-0479">Metal-binding</keyword>
<comment type="pathway">
    <text evidence="2 14">Carbohydrate degradation; glycolysis; pyruvate from D-glyceraldehyde 3-phosphate: step 5/5.</text>
</comment>
<dbReference type="NCBIfam" id="NF004978">
    <property type="entry name" value="PRK06354.1"/>
    <property type="match status" value="1"/>
</dbReference>
<dbReference type="InterPro" id="IPR036918">
    <property type="entry name" value="Pyrv_Knase_C_sf"/>
</dbReference>
<accession>A0ABW0SZ36</accession>
<dbReference type="Pfam" id="PF02887">
    <property type="entry name" value="PK_C"/>
    <property type="match status" value="1"/>
</dbReference>
<evidence type="ECO:0000256" key="8">
    <source>
        <dbReference type="ARBA" id="ARBA00022777"/>
    </source>
</evidence>
<evidence type="ECO:0000313" key="17">
    <source>
        <dbReference type="EMBL" id="MFC5581848.1"/>
    </source>
</evidence>
<evidence type="ECO:0000256" key="10">
    <source>
        <dbReference type="ARBA" id="ARBA00022842"/>
    </source>
</evidence>
<dbReference type="InterPro" id="IPR018209">
    <property type="entry name" value="Pyrv_Knase_AS"/>
</dbReference>
<proteinExistence type="inferred from homology"/>
<dbReference type="SUPFAM" id="SSF51621">
    <property type="entry name" value="Phosphoenolpyruvate/pyruvate domain"/>
    <property type="match status" value="1"/>
</dbReference>
<dbReference type="InterPro" id="IPR040442">
    <property type="entry name" value="Pyrv_kinase-like_dom_sf"/>
</dbReference>
<dbReference type="NCBIfam" id="NF004491">
    <property type="entry name" value="PRK05826.1"/>
    <property type="match status" value="1"/>
</dbReference>
<dbReference type="RefSeq" id="WP_377327371.1">
    <property type="nucleotide sequence ID" value="NZ_JBHSNG010000011.1"/>
</dbReference>
<evidence type="ECO:0000256" key="13">
    <source>
        <dbReference type="NCBIfam" id="TIGR01064"/>
    </source>
</evidence>
<keyword evidence="18" id="KW-1185">Reference proteome</keyword>
<evidence type="ECO:0000256" key="4">
    <source>
        <dbReference type="ARBA" id="ARBA00012142"/>
    </source>
</evidence>
<dbReference type="PANTHER" id="PTHR11817">
    <property type="entry name" value="PYRUVATE KINASE"/>
    <property type="match status" value="1"/>
</dbReference>
<keyword evidence="11 14" id="KW-0324">Glycolysis</keyword>
<comment type="similarity">
    <text evidence="3 14">Belongs to the pyruvate kinase family.</text>
</comment>
<evidence type="ECO:0000313" key="18">
    <source>
        <dbReference type="Proteomes" id="UP001596111"/>
    </source>
</evidence>
<evidence type="ECO:0000256" key="6">
    <source>
        <dbReference type="ARBA" id="ARBA00022723"/>
    </source>
</evidence>
<dbReference type="PRINTS" id="PR01050">
    <property type="entry name" value="PYRUVTKNASE"/>
</dbReference>
<evidence type="ECO:0000256" key="14">
    <source>
        <dbReference type="RuleBase" id="RU000504"/>
    </source>
</evidence>
<dbReference type="PROSITE" id="PS00110">
    <property type="entry name" value="PYRUVATE_KINASE"/>
    <property type="match status" value="1"/>
</dbReference>
<dbReference type="Gene3D" id="3.40.1380.20">
    <property type="entry name" value="Pyruvate kinase, C-terminal domain"/>
    <property type="match status" value="1"/>
</dbReference>
<evidence type="ECO:0000259" key="15">
    <source>
        <dbReference type="Pfam" id="PF00224"/>
    </source>
</evidence>
<dbReference type="GO" id="GO:0004743">
    <property type="term" value="F:pyruvate kinase activity"/>
    <property type="evidence" value="ECO:0007669"/>
    <property type="project" value="UniProtKB-EC"/>
</dbReference>
<feature type="domain" description="Pyruvate kinase C-terminal" evidence="16">
    <location>
        <begin position="364"/>
        <end position="477"/>
    </location>
</feature>
<keyword evidence="7" id="KW-0547">Nucleotide-binding</keyword>
<dbReference type="Pfam" id="PF00224">
    <property type="entry name" value="PK"/>
    <property type="match status" value="1"/>
</dbReference>
<protein>
    <recommendedName>
        <fullName evidence="4 13">Pyruvate kinase</fullName>
        <ecNumber evidence="4 13">2.7.1.40</ecNumber>
    </recommendedName>
</protein>
<evidence type="ECO:0000256" key="11">
    <source>
        <dbReference type="ARBA" id="ARBA00023152"/>
    </source>
</evidence>
<evidence type="ECO:0000256" key="5">
    <source>
        <dbReference type="ARBA" id="ARBA00022679"/>
    </source>
</evidence>
<comment type="caution">
    <text evidence="17">The sequence shown here is derived from an EMBL/GenBank/DDBJ whole genome shotgun (WGS) entry which is preliminary data.</text>
</comment>
<dbReference type="SUPFAM" id="SSF50800">
    <property type="entry name" value="PK beta-barrel domain-like"/>
    <property type="match status" value="1"/>
</dbReference>
<keyword evidence="5 14" id="KW-0808">Transferase</keyword>
<gene>
    <name evidence="17" type="primary">pyk</name>
    <name evidence="17" type="ORF">ACFPPB_12065</name>
</gene>
<dbReference type="EC" id="2.7.1.40" evidence="4 13"/>
<dbReference type="InterPro" id="IPR015806">
    <property type="entry name" value="Pyrv_Knase_insert_dom_sf"/>
</dbReference>
<dbReference type="GO" id="GO:0016301">
    <property type="term" value="F:kinase activity"/>
    <property type="evidence" value="ECO:0007669"/>
    <property type="project" value="UniProtKB-KW"/>
</dbReference>
<feature type="domain" description="Pyruvate kinase barrel" evidence="15">
    <location>
        <begin position="9"/>
        <end position="332"/>
    </location>
</feature>
<comment type="catalytic activity">
    <reaction evidence="14">
        <text>pyruvate + ATP = phosphoenolpyruvate + ADP + H(+)</text>
        <dbReference type="Rhea" id="RHEA:18157"/>
        <dbReference type="ChEBI" id="CHEBI:15361"/>
        <dbReference type="ChEBI" id="CHEBI:15378"/>
        <dbReference type="ChEBI" id="CHEBI:30616"/>
        <dbReference type="ChEBI" id="CHEBI:58702"/>
        <dbReference type="ChEBI" id="CHEBI:456216"/>
        <dbReference type="EC" id="2.7.1.40"/>
    </reaction>
</comment>
<dbReference type="Gene3D" id="2.40.33.10">
    <property type="entry name" value="PK beta-barrel domain-like"/>
    <property type="match status" value="1"/>
</dbReference>
<organism evidence="17 18">
    <name type="scientific">Rhodanobacter terrae</name>
    <dbReference type="NCBI Taxonomy" id="418647"/>
    <lineage>
        <taxon>Bacteria</taxon>
        <taxon>Pseudomonadati</taxon>
        <taxon>Pseudomonadota</taxon>
        <taxon>Gammaproteobacteria</taxon>
        <taxon>Lysobacterales</taxon>
        <taxon>Rhodanobacteraceae</taxon>
        <taxon>Rhodanobacter</taxon>
    </lineage>
</organism>
<dbReference type="InterPro" id="IPR015813">
    <property type="entry name" value="Pyrv/PenolPyrv_kinase-like_dom"/>
</dbReference>
<name>A0ABW0SZ36_9GAMM</name>
<dbReference type="NCBIfam" id="TIGR01064">
    <property type="entry name" value="pyruv_kin"/>
    <property type="match status" value="1"/>
</dbReference>
<evidence type="ECO:0000256" key="2">
    <source>
        <dbReference type="ARBA" id="ARBA00004997"/>
    </source>
</evidence>
<evidence type="ECO:0000256" key="3">
    <source>
        <dbReference type="ARBA" id="ARBA00008663"/>
    </source>
</evidence>
<evidence type="ECO:0000259" key="16">
    <source>
        <dbReference type="Pfam" id="PF02887"/>
    </source>
</evidence>
<evidence type="ECO:0000256" key="9">
    <source>
        <dbReference type="ARBA" id="ARBA00022840"/>
    </source>
</evidence>
<keyword evidence="10 14" id="KW-0460">Magnesium</keyword>
<reference evidence="18" key="1">
    <citation type="journal article" date="2019" name="Int. J. Syst. Evol. Microbiol.">
        <title>The Global Catalogue of Microorganisms (GCM) 10K type strain sequencing project: providing services to taxonomists for standard genome sequencing and annotation.</title>
        <authorList>
            <consortium name="The Broad Institute Genomics Platform"/>
            <consortium name="The Broad Institute Genome Sequencing Center for Infectious Disease"/>
            <person name="Wu L."/>
            <person name="Ma J."/>
        </authorList>
    </citation>
    <scope>NUCLEOTIDE SEQUENCE [LARGE SCALE GENOMIC DNA]</scope>
    <source>
        <strain evidence="18">CGMCC 1.13587</strain>
    </source>
</reference>
<evidence type="ECO:0000256" key="12">
    <source>
        <dbReference type="ARBA" id="ARBA00023317"/>
    </source>
</evidence>
<sequence>MTTETPAPIRRTKIVATLGPATDAPGMLERLIAEGVDVVRLNLSHGQPDDHRARANAVRAASLAADREVGILADLQGPKIRIETFANGPVELADGALFVLDCRPGAPPGDASRVGVSYYELPQDVRAGDVLLLDDGLVALTVLEVVGTEVRCRVLVGGKLSNRKGLNRQGGGLSVTALSDKDKADIKLAAEIGADFLAVSFVRSAEDMHQARRLLHEAGGNASLVAKIERADAIPVLGEIIDASDVVMVARGDLGVEIGDAELPGLQKKIIRESVQRNRAVITATQMLQSMVRSPIPTRAEVLDVANAVIDGTDAVMLSEETAAGAHPDKAVAAMRRICLGAERQFEPKEDLTTGGHMLDRTDQAIALAAMLLAGELGVRAIVALTESGATAQWLSRYRTAVPIYALSPLADARRRMLLLRDVQPVAFSHEGLSSVATTRAAVQQLFAQGRLSEGDRVVLTHGDHVGQGGGTNTLKLLSVGADGMVESLRDL</sequence>
<evidence type="ECO:0000256" key="1">
    <source>
        <dbReference type="ARBA" id="ARBA00001958"/>
    </source>
</evidence>
<dbReference type="InterPro" id="IPR015793">
    <property type="entry name" value="Pyrv_Knase_brl"/>
</dbReference>
<dbReference type="SUPFAM" id="SSF52935">
    <property type="entry name" value="PK C-terminal domain-like"/>
    <property type="match status" value="1"/>
</dbReference>
<dbReference type="EMBL" id="JBHSNG010000011">
    <property type="protein sequence ID" value="MFC5581848.1"/>
    <property type="molecule type" value="Genomic_DNA"/>
</dbReference>
<comment type="cofactor">
    <cofactor evidence="1">
        <name>K(+)</name>
        <dbReference type="ChEBI" id="CHEBI:29103"/>
    </cofactor>
</comment>
<dbReference type="InterPro" id="IPR015795">
    <property type="entry name" value="Pyrv_Knase_C"/>
</dbReference>
<dbReference type="Gene3D" id="3.20.20.60">
    <property type="entry name" value="Phosphoenolpyruvate-binding domains"/>
    <property type="match status" value="1"/>
</dbReference>
<evidence type="ECO:0000256" key="7">
    <source>
        <dbReference type="ARBA" id="ARBA00022741"/>
    </source>
</evidence>
<dbReference type="InterPro" id="IPR011037">
    <property type="entry name" value="Pyrv_Knase-like_insert_dom_sf"/>
</dbReference>
<dbReference type="InterPro" id="IPR001697">
    <property type="entry name" value="Pyr_Knase"/>
</dbReference>